<dbReference type="PANTHER" id="PTHR31001:SF84">
    <property type="entry name" value="FUNGAL SPECIFIC TRANSCRIPTION FACTOR"/>
    <property type="match status" value="1"/>
</dbReference>
<sequence>MSSSKPGDRAKSGRSATSCLECQRRKQKCSRDWPCNHCQARKVPHLCQKRKEDSYESETSALSLDSDQGLSDGLAKLGYMTGHDFFSLARPGTNSPNKRESDIVAVQSEEIEHALKTILPKPYTDVLVQNFLENANFQYYAIFPEQLRDQSSEWWEARAARRRLAPELTCLLIRVCAVSAQYLEDSLKQRLEIELGEKAQSMTERFHVAAQKLSSSIPRGAGGVVQVQQLFLEASWWKSEANMVEAWHSLSIAIREAQEIGMHKQCEGLPNFERMIRNRLWCILWTWDWQMSTLLSRPLLIDQDDHKLELPDGRLENITDPEVPHPMSSIALQASLGLHVFHLFQRMNTDSSAPLVLEIEAALDKWMATFPAALRDHRPDTHWDDKYPNVPFMRCQINIIAYTYLLAPLKPYLLGKADPEVMRTPIGSQLRAKGVDTCLDLMKAGERFYNLAFPQDIKYFFIIFFMFDAATVMCSAIVHDTHHTLPKREQCIHTLRTAQELMDGVAHISESARISAQLLRKLAATLPLTQTEKEILTLSPASCASASLPFKKIKCSPSPNTFASTELASGLAAGEEFDATHEGPSDHRASNSSERTDSFARTLSTTQPTRMALKTVAEHDGPGNKPSWANLPPSVQVHILQDLAHSYHLPSSHNRTGRAAHAAVCPEWRDFFENINFDKLVLHQDDLKELRSIMKRRQNNQSKNGQVADRVFTSPMPRIRHIWLRVELDAYDCRKCQSREDDQESKSSLHPNDLGKLLNDSLVGLHHIRYEGWRSSRPKTWHWPPAWREQEDLNYGPIIAPNNLPTAVGNQRRRNDTDRQGILGRDLPPSLESLHLFEDFDHTIHGPRSLEEPRPSHILVLKALAISVPSLRHLSVSFLSDANECLNMSATIFPNLESVALTSQHHLGPTSPGLNDLLYKAATAAMRMPHLQIMEIWNCGKGCAAIFRYESTGTSTTTASMLTWRCSWRGMNSLVGSSVIEKWREVAHANVDRRLTFEVDPLPEGSYLHYGAVLHQLKLRNSILHGTSEMQVRVEARSEDENAVAAWKS</sequence>
<dbReference type="Proteomes" id="UP001140453">
    <property type="component" value="Unassembled WGS sequence"/>
</dbReference>
<comment type="subcellular location">
    <subcellularLocation>
        <location evidence="1">Nucleus</location>
    </subcellularLocation>
</comment>
<keyword evidence="2" id="KW-0479">Metal-binding</keyword>
<evidence type="ECO:0000256" key="4">
    <source>
        <dbReference type="SAM" id="MobiDB-lite"/>
    </source>
</evidence>
<evidence type="ECO:0000256" key="2">
    <source>
        <dbReference type="ARBA" id="ARBA00022723"/>
    </source>
</evidence>
<feature type="domain" description="Zn(2)-C6 fungal-type" evidence="5">
    <location>
        <begin position="18"/>
        <end position="49"/>
    </location>
</feature>
<dbReference type="GO" id="GO:0006351">
    <property type="term" value="P:DNA-templated transcription"/>
    <property type="evidence" value="ECO:0007669"/>
    <property type="project" value="InterPro"/>
</dbReference>
<dbReference type="InterPro" id="IPR007219">
    <property type="entry name" value="XnlR_reg_dom"/>
</dbReference>
<dbReference type="InterPro" id="IPR001138">
    <property type="entry name" value="Zn2Cys6_DnaBD"/>
</dbReference>
<dbReference type="InterPro" id="IPR046676">
    <property type="entry name" value="DUF6546"/>
</dbReference>
<accession>A0A9W9CXY9</accession>
<dbReference type="PANTHER" id="PTHR31001">
    <property type="entry name" value="UNCHARACTERIZED TRANSCRIPTIONAL REGULATORY PROTEIN"/>
    <property type="match status" value="1"/>
</dbReference>
<comment type="caution">
    <text evidence="6">The sequence shown here is derived from an EMBL/GenBank/DDBJ whole genome shotgun (WGS) entry which is preliminary data.</text>
</comment>
<dbReference type="PROSITE" id="PS50048">
    <property type="entry name" value="ZN2_CY6_FUNGAL_2"/>
    <property type="match status" value="1"/>
</dbReference>
<dbReference type="GO" id="GO:0000981">
    <property type="term" value="F:DNA-binding transcription factor activity, RNA polymerase II-specific"/>
    <property type="evidence" value="ECO:0007669"/>
    <property type="project" value="InterPro"/>
</dbReference>
<organism evidence="6 7">
    <name type="scientific">Gnomoniopsis smithogilvyi</name>
    <dbReference type="NCBI Taxonomy" id="1191159"/>
    <lineage>
        <taxon>Eukaryota</taxon>
        <taxon>Fungi</taxon>
        <taxon>Dikarya</taxon>
        <taxon>Ascomycota</taxon>
        <taxon>Pezizomycotina</taxon>
        <taxon>Sordariomycetes</taxon>
        <taxon>Sordariomycetidae</taxon>
        <taxon>Diaporthales</taxon>
        <taxon>Gnomoniaceae</taxon>
        <taxon>Gnomoniopsis</taxon>
    </lineage>
</organism>
<dbReference type="GO" id="GO:0003677">
    <property type="term" value="F:DNA binding"/>
    <property type="evidence" value="ECO:0007669"/>
    <property type="project" value="InterPro"/>
</dbReference>
<dbReference type="Pfam" id="PF20183">
    <property type="entry name" value="DUF6546"/>
    <property type="match status" value="1"/>
</dbReference>
<dbReference type="GO" id="GO:0005634">
    <property type="term" value="C:nucleus"/>
    <property type="evidence" value="ECO:0007669"/>
    <property type="project" value="UniProtKB-SubCell"/>
</dbReference>
<feature type="compositionally biased region" description="Basic and acidic residues" evidence="4">
    <location>
        <begin position="578"/>
        <end position="598"/>
    </location>
</feature>
<name>A0A9W9CXY9_9PEZI</name>
<dbReference type="InterPro" id="IPR050613">
    <property type="entry name" value="Sec_Metabolite_Reg"/>
</dbReference>
<feature type="region of interest" description="Disordered" evidence="4">
    <location>
        <begin position="804"/>
        <end position="825"/>
    </location>
</feature>
<dbReference type="GO" id="GO:0008270">
    <property type="term" value="F:zinc ion binding"/>
    <property type="evidence" value="ECO:0007669"/>
    <property type="project" value="InterPro"/>
</dbReference>
<evidence type="ECO:0000259" key="5">
    <source>
        <dbReference type="PROSITE" id="PS50048"/>
    </source>
</evidence>
<dbReference type="SMART" id="SM00066">
    <property type="entry name" value="GAL4"/>
    <property type="match status" value="1"/>
</dbReference>
<dbReference type="InterPro" id="IPR036864">
    <property type="entry name" value="Zn2-C6_fun-type_DNA-bd_sf"/>
</dbReference>
<dbReference type="Pfam" id="PF04082">
    <property type="entry name" value="Fungal_trans"/>
    <property type="match status" value="1"/>
</dbReference>
<evidence type="ECO:0000256" key="1">
    <source>
        <dbReference type="ARBA" id="ARBA00004123"/>
    </source>
</evidence>
<dbReference type="SUPFAM" id="SSF57701">
    <property type="entry name" value="Zn2/Cys6 DNA-binding domain"/>
    <property type="match status" value="1"/>
</dbReference>
<feature type="compositionally biased region" description="Polar residues" evidence="4">
    <location>
        <begin position="599"/>
        <end position="609"/>
    </location>
</feature>
<dbReference type="EMBL" id="JAPEVB010000002">
    <property type="protein sequence ID" value="KAJ4393026.1"/>
    <property type="molecule type" value="Genomic_DNA"/>
</dbReference>
<dbReference type="SMART" id="SM00906">
    <property type="entry name" value="Fungal_trans"/>
    <property type="match status" value="1"/>
</dbReference>
<dbReference type="CDD" id="cd00067">
    <property type="entry name" value="GAL4"/>
    <property type="match status" value="1"/>
</dbReference>
<proteinExistence type="predicted"/>
<feature type="region of interest" description="Disordered" evidence="4">
    <location>
        <begin position="578"/>
        <end position="609"/>
    </location>
</feature>
<gene>
    <name evidence="6" type="ORF">N0V93_002232</name>
</gene>
<dbReference type="AlphaFoldDB" id="A0A9W9CXY9"/>
<protein>
    <recommendedName>
        <fullName evidence="5">Zn(2)-C6 fungal-type domain-containing protein</fullName>
    </recommendedName>
</protein>
<dbReference type="OrthoDB" id="5344325at2759"/>
<evidence type="ECO:0000256" key="3">
    <source>
        <dbReference type="ARBA" id="ARBA00023242"/>
    </source>
</evidence>
<reference evidence="6" key="1">
    <citation type="submission" date="2022-10" db="EMBL/GenBank/DDBJ databases">
        <title>Tapping the CABI collections for fungal endophytes: first genome assemblies for Collariella, Neodidymelliopsis, Ascochyta clinopodiicola, Didymella pomorum, Didymosphaeria variabile, Neocosmospora piperis and Neocucurbitaria cava.</title>
        <authorList>
            <person name="Hill R."/>
        </authorList>
    </citation>
    <scope>NUCLEOTIDE SEQUENCE</scope>
    <source>
        <strain evidence="6">IMI 355082</strain>
    </source>
</reference>
<evidence type="ECO:0000313" key="6">
    <source>
        <dbReference type="EMBL" id="KAJ4393026.1"/>
    </source>
</evidence>
<dbReference type="CDD" id="cd12148">
    <property type="entry name" value="fungal_TF_MHR"/>
    <property type="match status" value="1"/>
</dbReference>
<keyword evidence="7" id="KW-1185">Reference proteome</keyword>
<keyword evidence="3" id="KW-0539">Nucleus</keyword>
<evidence type="ECO:0000313" key="7">
    <source>
        <dbReference type="Proteomes" id="UP001140453"/>
    </source>
</evidence>